<dbReference type="Proteomes" id="UP000199504">
    <property type="component" value="Unassembled WGS sequence"/>
</dbReference>
<accession>A0A1C4WWZ9</accession>
<proteinExistence type="predicted"/>
<sequence>MTTRDVVERFFAMVGGGADPEEIALLFAEDVDWDLPGSPAIPWVGRRSSRAEVADYLRVLGANIVPEENVDQIEAILYDGDDAVMLGRFGRVARSTGRRYEMAVAMHFRVRGDQIVAFRLYEDSFQVAEAYAE</sequence>
<dbReference type="SUPFAM" id="SSF54427">
    <property type="entry name" value="NTF2-like"/>
    <property type="match status" value="1"/>
</dbReference>
<dbReference type="Pfam" id="PF12680">
    <property type="entry name" value="SnoaL_2"/>
    <property type="match status" value="1"/>
</dbReference>
<dbReference type="STRING" id="262898.GA0070564_102551"/>
<evidence type="ECO:0000313" key="2">
    <source>
        <dbReference type="EMBL" id="SCF00401.1"/>
    </source>
</evidence>
<dbReference type="Gene3D" id="3.10.450.50">
    <property type="match status" value="1"/>
</dbReference>
<dbReference type="AlphaFoldDB" id="A0A1C4WWZ9"/>
<dbReference type="EMBL" id="FMCX01000002">
    <property type="protein sequence ID" value="SCF00401.1"/>
    <property type="molecule type" value="Genomic_DNA"/>
</dbReference>
<dbReference type="InterPro" id="IPR037401">
    <property type="entry name" value="SnoaL-like"/>
</dbReference>
<feature type="domain" description="SnoaL-like" evidence="1">
    <location>
        <begin position="7"/>
        <end position="117"/>
    </location>
</feature>
<name>A0A1C4WWZ9_9ACTN</name>
<organism evidence="2 3">
    <name type="scientific">Micromonospora mirobrigensis</name>
    <dbReference type="NCBI Taxonomy" id="262898"/>
    <lineage>
        <taxon>Bacteria</taxon>
        <taxon>Bacillati</taxon>
        <taxon>Actinomycetota</taxon>
        <taxon>Actinomycetes</taxon>
        <taxon>Micromonosporales</taxon>
        <taxon>Micromonosporaceae</taxon>
        <taxon>Micromonospora</taxon>
    </lineage>
</organism>
<keyword evidence="3" id="KW-1185">Reference proteome</keyword>
<dbReference type="InterPro" id="IPR032710">
    <property type="entry name" value="NTF2-like_dom_sf"/>
</dbReference>
<protein>
    <recommendedName>
        <fullName evidence="1">SnoaL-like domain-containing protein</fullName>
    </recommendedName>
</protein>
<dbReference type="RefSeq" id="WP_176730622.1">
    <property type="nucleotide sequence ID" value="NZ_FMCX01000002.1"/>
</dbReference>
<evidence type="ECO:0000313" key="3">
    <source>
        <dbReference type="Proteomes" id="UP000199504"/>
    </source>
</evidence>
<gene>
    <name evidence="2" type="ORF">GA0070564_102551</name>
</gene>
<reference evidence="3" key="1">
    <citation type="submission" date="2016-06" db="EMBL/GenBank/DDBJ databases">
        <authorList>
            <person name="Varghese N."/>
            <person name="Submissions Spin"/>
        </authorList>
    </citation>
    <scope>NUCLEOTIDE SEQUENCE [LARGE SCALE GENOMIC DNA]</scope>
    <source>
        <strain evidence="3">DSM 44830</strain>
    </source>
</reference>
<evidence type="ECO:0000259" key="1">
    <source>
        <dbReference type="Pfam" id="PF12680"/>
    </source>
</evidence>